<dbReference type="InterPro" id="IPR050869">
    <property type="entry name" value="H3K4_H4K5_MeTrfase"/>
</dbReference>
<dbReference type="HOGENOM" id="CLU_680525_0_0_1"/>
<dbReference type="RefSeq" id="XP_005840562.1">
    <property type="nucleotide sequence ID" value="XM_005840505.1"/>
</dbReference>
<dbReference type="InterPro" id="IPR001214">
    <property type="entry name" value="SET_dom"/>
</dbReference>
<name>L1JYX4_GUITC</name>
<dbReference type="Proteomes" id="UP000011087">
    <property type="component" value="Unassembled WGS sequence"/>
</dbReference>
<dbReference type="InterPro" id="IPR046341">
    <property type="entry name" value="SET_dom_sf"/>
</dbReference>
<sequence length="405" mass="46028">MSASSSVMFVEMDESCEVRERTDVGGRRGVFATRDISPGEVVVAEAPLVPYLSGKSETEDHVHIFLAKEVLRHQDRDSVLEQMKPLYPQSMDDLEESVYKRAKKVHADSVDTLVDYQNEPKLEEKDVFCLLLKICFNAFEGGICIKKSMFNHRCLPNCMTFSPGERVNGQTGQKTYSKMSEVVATRAIKQGEEIFISYLYPLEQSFAARSKKFEAQHFCNLNESPWPVEMESFLFEDQEGFDREAVVEDMGYIEQSCEKLDEMLEGNQVSHKFALKQLKSEKVEAEQILHPHHLVMCRINNMIVRSAHEIASSQKNPNPALIALILRCSSELQDSLGKALGSDHCDLARILCDIQVALEFMMQAAPELLYASFPEKYGSWQKASKAEYACQKEFKRISSLYDTKP</sequence>
<protein>
    <recommendedName>
        <fullName evidence="1">SET domain-containing protein</fullName>
    </recommendedName>
</protein>
<dbReference type="EMBL" id="JH992969">
    <property type="protein sequence ID" value="EKX53582.1"/>
    <property type="molecule type" value="Genomic_DNA"/>
</dbReference>
<evidence type="ECO:0000313" key="3">
    <source>
        <dbReference type="EnsemblProtists" id="EKX53582"/>
    </source>
</evidence>
<dbReference type="SMART" id="SM00317">
    <property type="entry name" value="SET"/>
    <property type="match status" value="1"/>
</dbReference>
<keyword evidence="4" id="KW-1185">Reference proteome</keyword>
<dbReference type="PROSITE" id="PS50280">
    <property type="entry name" value="SET"/>
    <property type="match status" value="1"/>
</dbReference>
<accession>L1JYX4</accession>
<dbReference type="KEGG" id="gtt:GUITHDRAFT_100566"/>
<gene>
    <name evidence="2" type="ORF">GUITHDRAFT_100566</name>
</gene>
<dbReference type="Gene3D" id="2.170.270.10">
    <property type="entry name" value="SET domain"/>
    <property type="match status" value="1"/>
</dbReference>
<evidence type="ECO:0000313" key="4">
    <source>
        <dbReference type="Proteomes" id="UP000011087"/>
    </source>
</evidence>
<evidence type="ECO:0000313" key="2">
    <source>
        <dbReference type="EMBL" id="EKX53582.1"/>
    </source>
</evidence>
<dbReference type="OMA" id="PEWKDFR"/>
<organism evidence="2">
    <name type="scientific">Guillardia theta (strain CCMP2712)</name>
    <name type="common">Cryptophyte</name>
    <dbReference type="NCBI Taxonomy" id="905079"/>
    <lineage>
        <taxon>Eukaryota</taxon>
        <taxon>Cryptophyceae</taxon>
        <taxon>Pyrenomonadales</taxon>
        <taxon>Geminigeraceae</taxon>
        <taxon>Guillardia</taxon>
    </lineage>
</organism>
<dbReference type="AlphaFoldDB" id="L1JYX4"/>
<dbReference type="PANTHER" id="PTHR12197">
    <property type="entry name" value="HISTONE-LYSINE N-METHYLTRANSFERASE SMYD"/>
    <property type="match status" value="1"/>
</dbReference>
<dbReference type="Pfam" id="PF00856">
    <property type="entry name" value="SET"/>
    <property type="match status" value="1"/>
</dbReference>
<dbReference type="GeneID" id="17310571"/>
<evidence type="ECO:0000259" key="1">
    <source>
        <dbReference type="PROSITE" id="PS50280"/>
    </source>
</evidence>
<dbReference type="eggNOG" id="ENOG502RSFT">
    <property type="taxonomic scope" value="Eukaryota"/>
</dbReference>
<feature type="domain" description="SET" evidence="1">
    <location>
        <begin position="14"/>
        <end position="199"/>
    </location>
</feature>
<dbReference type="OrthoDB" id="1028014at2759"/>
<dbReference type="PaxDb" id="55529-EKX53582"/>
<dbReference type="EnsemblProtists" id="EKX53582">
    <property type="protein sequence ID" value="EKX53582"/>
    <property type="gene ID" value="GUITHDRAFT_100566"/>
</dbReference>
<reference evidence="4" key="2">
    <citation type="submission" date="2012-11" db="EMBL/GenBank/DDBJ databases">
        <authorList>
            <person name="Kuo A."/>
            <person name="Curtis B.A."/>
            <person name="Tanifuji G."/>
            <person name="Burki F."/>
            <person name="Gruber A."/>
            <person name="Irimia M."/>
            <person name="Maruyama S."/>
            <person name="Arias M.C."/>
            <person name="Ball S.G."/>
            <person name="Gile G.H."/>
            <person name="Hirakawa Y."/>
            <person name="Hopkins J.F."/>
            <person name="Rensing S.A."/>
            <person name="Schmutz J."/>
            <person name="Symeonidi A."/>
            <person name="Elias M."/>
            <person name="Eveleigh R.J."/>
            <person name="Herman E.K."/>
            <person name="Klute M.J."/>
            <person name="Nakayama T."/>
            <person name="Obornik M."/>
            <person name="Reyes-Prieto A."/>
            <person name="Armbrust E.V."/>
            <person name="Aves S.J."/>
            <person name="Beiko R.G."/>
            <person name="Coutinho P."/>
            <person name="Dacks J.B."/>
            <person name="Durnford D.G."/>
            <person name="Fast N.M."/>
            <person name="Green B.R."/>
            <person name="Grisdale C."/>
            <person name="Hempe F."/>
            <person name="Henrissat B."/>
            <person name="Hoppner M.P."/>
            <person name="Ishida K.-I."/>
            <person name="Kim E."/>
            <person name="Koreny L."/>
            <person name="Kroth P.G."/>
            <person name="Liu Y."/>
            <person name="Malik S.-B."/>
            <person name="Maier U.G."/>
            <person name="McRose D."/>
            <person name="Mock T."/>
            <person name="Neilson J.A."/>
            <person name="Onodera N.T."/>
            <person name="Poole A.M."/>
            <person name="Pritham E.J."/>
            <person name="Richards T.A."/>
            <person name="Rocap G."/>
            <person name="Roy S.W."/>
            <person name="Sarai C."/>
            <person name="Schaack S."/>
            <person name="Shirato S."/>
            <person name="Slamovits C.H."/>
            <person name="Spencer D.F."/>
            <person name="Suzuki S."/>
            <person name="Worden A.Z."/>
            <person name="Zauner S."/>
            <person name="Barry K."/>
            <person name="Bell C."/>
            <person name="Bharti A.K."/>
            <person name="Crow J.A."/>
            <person name="Grimwood J."/>
            <person name="Kramer R."/>
            <person name="Lindquist E."/>
            <person name="Lucas S."/>
            <person name="Salamov A."/>
            <person name="McFadden G.I."/>
            <person name="Lane C.E."/>
            <person name="Keeling P.J."/>
            <person name="Gray M.W."/>
            <person name="Grigoriev I.V."/>
            <person name="Archibald J.M."/>
        </authorList>
    </citation>
    <scope>NUCLEOTIDE SEQUENCE</scope>
    <source>
        <strain evidence="4">CCMP2712</strain>
    </source>
</reference>
<reference evidence="3" key="3">
    <citation type="submission" date="2015-06" db="UniProtKB">
        <authorList>
            <consortium name="EnsemblProtists"/>
        </authorList>
    </citation>
    <scope>IDENTIFICATION</scope>
</reference>
<reference evidence="2 4" key="1">
    <citation type="journal article" date="2012" name="Nature">
        <title>Algal genomes reveal evolutionary mosaicism and the fate of nucleomorphs.</title>
        <authorList>
            <consortium name="DOE Joint Genome Institute"/>
            <person name="Curtis B.A."/>
            <person name="Tanifuji G."/>
            <person name="Burki F."/>
            <person name="Gruber A."/>
            <person name="Irimia M."/>
            <person name="Maruyama S."/>
            <person name="Arias M.C."/>
            <person name="Ball S.G."/>
            <person name="Gile G.H."/>
            <person name="Hirakawa Y."/>
            <person name="Hopkins J.F."/>
            <person name="Kuo A."/>
            <person name="Rensing S.A."/>
            <person name="Schmutz J."/>
            <person name="Symeonidi A."/>
            <person name="Elias M."/>
            <person name="Eveleigh R.J."/>
            <person name="Herman E.K."/>
            <person name="Klute M.J."/>
            <person name="Nakayama T."/>
            <person name="Obornik M."/>
            <person name="Reyes-Prieto A."/>
            <person name="Armbrust E.V."/>
            <person name="Aves S.J."/>
            <person name="Beiko R.G."/>
            <person name="Coutinho P."/>
            <person name="Dacks J.B."/>
            <person name="Durnford D.G."/>
            <person name="Fast N.M."/>
            <person name="Green B.R."/>
            <person name="Grisdale C.J."/>
            <person name="Hempel F."/>
            <person name="Henrissat B."/>
            <person name="Hoppner M.P."/>
            <person name="Ishida K."/>
            <person name="Kim E."/>
            <person name="Koreny L."/>
            <person name="Kroth P.G."/>
            <person name="Liu Y."/>
            <person name="Malik S.B."/>
            <person name="Maier U.G."/>
            <person name="McRose D."/>
            <person name="Mock T."/>
            <person name="Neilson J.A."/>
            <person name="Onodera N.T."/>
            <person name="Poole A.M."/>
            <person name="Pritham E.J."/>
            <person name="Richards T.A."/>
            <person name="Rocap G."/>
            <person name="Roy S.W."/>
            <person name="Sarai C."/>
            <person name="Schaack S."/>
            <person name="Shirato S."/>
            <person name="Slamovits C.H."/>
            <person name="Spencer D.F."/>
            <person name="Suzuki S."/>
            <person name="Worden A.Z."/>
            <person name="Zauner S."/>
            <person name="Barry K."/>
            <person name="Bell C."/>
            <person name="Bharti A.K."/>
            <person name="Crow J.A."/>
            <person name="Grimwood J."/>
            <person name="Kramer R."/>
            <person name="Lindquist E."/>
            <person name="Lucas S."/>
            <person name="Salamov A."/>
            <person name="McFadden G.I."/>
            <person name="Lane C.E."/>
            <person name="Keeling P.J."/>
            <person name="Gray M.W."/>
            <person name="Grigoriev I.V."/>
            <person name="Archibald J.M."/>
        </authorList>
    </citation>
    <scope>NUCLEOTIDE SEQUENCE</scope>
    <source>
        <strain evidence="2 4">CCMP2712</strain>
    </source>
</reference>
<dbReference type="SUPFAM" id="SSF82199">
    <property type="entry name" value="SET domain"/>
    <property type="match status" value="1"/>
</dbReference>
<proteinExistence type="predicted"/>